<evidence type="ECO:0000256" key="8">
    <source>
        <dbReference type="ARBA" id="ARBA00022827"/>
    </source>
</evidence>
<gene>
    <name evidence="19 21" type="primary">merA</name>
    <name evidence="21" type="ORF">ENX03_08390</name>
</gene>
<keyword evidence="17" id="KW-0520">NAD</keyword>
<evidence type="ECO:0000256" key="5">
    <source>
        <dbReference type="ARBA" id="ARBA00022466"/>
    </source>
</evidence>
<evidence type="ECO:0000256" key="4">
    <source>
        <dbReference type="ARBA" id="ARBA00014791"/>
    </source>
</evidence>
<dbReference type="InterPro" id="IPR001100">
    <property type="entry name" value="Pyr_nuc-diS_OxRdtase"/>
</dbReference>
<dbReference type="GO" id="GO:0003955">
    <property type="term" value="F:NAD(P)H dehydrogenase (quinone) activity"/>
    <property type="evidence" value="ECO:0007669"/>
    <property type="project" value="TreeGrafter"/>
</dbReference>
<dbReference type="EC" id="1.16.1.1" evidence="3 16"/>
<feature type="binding site" evidence="17">
    <location>
        <begin position="213"/>
        <end position="215"/>
    </location>
    <ligand>
        <name>FAD</name>
        <dbReference type="ChEBI" id="CHEBI:57692"/>
    </ligand>
</feature>
<sequence>MSVHQEVVIEGMTCDHCAHTIRRALEKIPGVKADVSFERGTALIDLPDGVAPERVGQAIRDAGYGVVDGKGRGTAVILGGGSAAFAAAIRLATSDWRVTIVERGTIGGTCVNVGCVPSKIFIRQAQIAHLCHEGPFEVLRGGAFPPDLPRLRGLQKARVKELRKAKYEDLLPLYPQIRFVRGDAAFSGPRSVRVSGEDGTMTEMSADRFLIATGSRPAVPDIPGLREVPFWTSTEALEEETLPDRLVVIGGGFVACEIGQAFRRMGAKVTILVRGDRLLSKADHDVSIGLRMAFEAEGIEVRMGVAITSVGKKGEMYTLETNQGKISGDALLVAAGRAPNTRNLNLAAAGVKMDARGYVRVDDHMRTNVPGIFAAGDCTTLPPFVYVAAAAATRAAANMAGEDTALDLSLVPEVVFTDPAVAAVGMTEESARASGLSVESRTVDLESVPRALANFDTRGFVKLVAETGTGRLVGAQILASQAGEMIQTAHLAILHRMAVGELGDRLFPYLTMSEGLKLAAQSFSKNVARLSCCAG</sequence>
<dbReference type="PANTHER" id="PTHR43014:SF2">
    <property type="entry name" value="MERCURIC REDUCTASE"/>
    <property type="match status" value="1"/>
</dbReference>
<dbReference type="SUPFAM" id="SSF55008">
    <property type="entry name" value="HMA, heavy metal-associated domain"/>
    <property type="match status" value="1"/>
</dbReference>
<feature type="binding site" evidence="17">
    <location>
        <position position="119"/>
    </location>
    <ligand>
        <name>FAD</name>
        <dbReference type="ChEBI" id="CHEBI:57692"/>
    </ligand>
</feature>
<dbReference type="Gene3D" id="3.50.50.60">
    <property type="entry name" value="FAD/NAD(P)-binding domain"/>
    <property type="match status" value="2"/>
</dbReference>
<dbReference type="PIRSF" id="PIRSF000350">
    <property type="entry name" value="Mercury_reductase_MerA"/>
    <property type="match status" value="1"/>
</dbReference>
<evidence type="ECO:0000256" key="9">
    <source>
        <dbReference type="ARBA" id="ARBA00022857"/>
    </source>
</evidence>
<keyword evidence="9 16" id="KW-0521">NADP</keyword>
<feature type="disulfide bond" description="Redox-active" evidence="18">
    <location>
        <begin position="110"/>
        <end position="115"/>
    </location>
</feature>
<evidence type="ECO:0000256" key="18">
    <source>
        <dbReference type="PIRSR" id="PIRSR000350-4"/>
    </source>
</evidence>
<dbReference type="CDD" id="cd00371">
    <property type="entry name" value="HMA"/>
    <property type="match status" value="1"/>
</dbReference>
<proteinExistence type="inferred from homology"/>
<name>A0A7C3R092_9BACT</name>
<comment type="cofactor">
    <cofactor evidence="16 17 19">
        <name>FAD</name>
        <dbReference type="ChEBI" id="CHEBI:57692"/>
    </cofactor>
    <text evidence="16 17 19">Binds 1 FAD per subunit.</text>
</comment>
<dbReference type="Gene3D" id="3.30.390.30">
    <property type="match status" value="1"/>
</dbReference>
<dbReference type="PROSITE" id="PS00076">
    <property type="entry name" value="PYRIDINE_REDOX_1"/>
    <property type="match status" value="1"/>
</dbReference>
<dbReference type="InterPro" id="IPR012999">
    <property type="entry name" value="Pyr_OxRdtase_I_AS"/>
</dbReference>
<dbReference type="GO" id="GO:0016668">
    <property type="term" value="F:oxidoreductase activity, acting on a sulfur group of donors, NAD(P) as acceptor"/>
    <property type="evidence" value="ECO:0007669"/>
    <property type="project" value="UniProtKB-UniRule"/>
</dbReference>
<evidence type="ECO:0000256" key="12">
    <source>
        <dbReference type="ARBA" id="ARBA00023157"/>
    </source>
</evidence>
<dbReference type="Pfam" id="PF02852">
    <property type="entry name" value="Pyr_redox_dim"/>
    <property type="match status" value="1"/>
</dbReference>
<dbReference type="NCBIfam" id="TIGR02053">
    <property type="entry name" value="MerA"/>
    <property type="match status" value="1"/>
</dbReference>
<dbReference type="GO" id="GO:0050787">
    <property type="term" value="P:detoxification of mercury ion"/>
    <property type="evidence" value="ECO:0007669"/>
    <property type="project" value="InterPro"/>
</dbReference>
<dbReference type="PRINTS" id="PR00411">
    <property type="entry name" value="PNDRDTASEI"/>
</dbReference>
<keyword evidence="6 16" id="KW-0285">Flavoprotein</keyword>
<evidence type="ECO:0000256" key="3">
    <source>
        <dbReference type="ARBA" id="ARBA00012661"/>
    </source>
</evidence>
<evidence type="ECO:0000256" key="17">
    <source>
        <dbReference type="PIRSR" id="PIRSR000350-3"/>
    </source>
</evidence>
<evidence type="ECO:0000256" key="2">
    <source>
        <dbReference type="ARBA" id="ARBA00011738"/>
    </source>
</evidence>
<keyword evidence="12" id="KW-1015">Disulfide bond</keyword>
<dbReference type="GO" id="GO:0045340">
    <property type="term" value="F:mercury ion binding"/>
    <property type="evidence" value="ECO:0007669"/>
    <property type="project" value="InterPro"/>
</dbReference>
<protein>
    <recommendedName>
        <fullName evidence="4 16">Mercuric reductase</fullName>
        <ecNumber evidence="3 16">1.16.1.1</ecNumber>
    </recommendedName>
    <alternativeName>
        <fullName evidence="14 16">Hg(II) reductase</fullName>
    </alternativeName>
</protein>
<dbReference type="InterPro" id="IPR006121">
    <property type="entry name" value="HMA_dom"/>
</dbReference>
<dbReference type="FunFam" id="3.30.390.30:FF:000001">
    <property type="entry name" value="Dihydrolipoyl dehydrogenase"/>
    <property type="match status" value="1"/>
</dbReference>
<dbReference type="InterPro" id="IPR016156">
    <property type="entry name" value="FAD/NAD-linked_Rdtase_dimer_sf"/>
</dbReference>
<dbReference type="PROSITE" id="PS50846">
    <property type="entry name" value="HMA_2"/>
    <property type="match status" value="1"/>
</dbReference>
<keyword evidence="7 16" id="KW-0479">Metal-binding</keyword>
<dbReference type="Gene3D" id="3.30.70.100">
    <property type="match status" value="1"/>
</dbReference>
<dbReference type="InterPro" id="IPR036163">
    <property type="entry name" value="HMA_dom_sf"/>
</dbReference>
<dbReference type="EMBL" id="DTMM01000176">
    <property type="protein sequence ID" value="HFT93934.1"/>
    <property type="molecule type" value="Genomic_DNA"/>
</dbReference>
<dbReference type="GO" id="GO:0016152">
    <property type="term" value="F:mercury (II) reductase (NADP+) activity"/>
    <property type="evidence" value="ECO:0007669"/>
    <property type="project" value="UniProtKB-UniRule"/>
</dbReference>
<evidence type="ECO:0000313" key="21">
    <source>
        <dbReference type="EMBL" id="HFT93934.1"/>
    </source>
</evidence>
<keyword evidence="8 16" id="KW-0274">FAD</keyword>
<dbReference type="Pfam" id="PF07992">
    <property type="entry name" value="Pyr_redox_2"/>
    <property type="match status" value="1"/>
</dbReference>
<evidence type="ECO:0000256" key="7">
    <source>
        <dbReference type="ARBA" id="ARBA00022723"/>
    </source>
</evidence>
<accession>A0A7C3R092</accession>
<feature type="binding site" evidence="17">
    <location>
        <position position="377"/>
    </location>
    <ligand>
        <name>FAD</name>
        <dbReference type="ChEBI" id="CHEBI:57692"/>
    </ligand>
</feature>
<feature type="binding site" evidence="17">
    <location>
        <position position="336"/>
    </location>
    <ligand>
        <name>NAD(+)</name>
        <dbReference type="ChEBI" id="CHEBI:57540"/>
    </ligand>
</feature>
<dbReference type="InterPro" id="IPR017969">
    <property type="entry name" value="Heavy-metal-associated_CS"/>
</dbReference>
<feature type="domain" description="HMA" evidence="20">
    <location>
        <begin position="3"/>
        <end position="67"/>
    </location>
</feature>
<dbReference type="GO" id="GO:0050660">
    <property type="term" value="F:flavin adenine dinucleotide binding"/>
    <property type="evidence" value="ECO:0007669"/>
    <property type="project" value="UniProtKB-UniRule"/>
</dbReference>
<comment type="function">
    <text evidence="16">Resistance to Hg(2+) in bacteria appears to be governed by a specialized system which includes mercuric reductase. MerA protein is responsible for volatilizing mercury as Hg(0).</text>
</comment>
<comment type="subunit">
    <text evidence="2 16 19">Homodimer.</text>
</comment>
<evidence type="ECO:0000256" key="11">
    <source>
        <dbReference type="ARBA" id="ARBA00023002"/>
    </source>
</evidence>
<evidence type="ECO:0000256" key="16">
    <source>
        <dbReference type="PIRNR" id="PIRNR000350"/>
    </source>
</evidence>
<dbReference type="PRINTS" id="PR00368">
    <property type="entry name" value="FADPNR"/>
</dbReference>
<keyword evidence="17" id="KW-0547">Nucleotide-binding</keyword>
<evidence type="ECO:0000256" key="14">
    <source>
        <dbReference type="ARBA" id="ARBA00031725"/>
    </source>
</evidence>
<evidence type="ECO:0000256" key="15">
    <source>
        <dbReference type="ARBA" id="ARBA00048984"/>
    </source>
</evidence>
<dbReference type="NCBIfam" id="NF010311">
    <property type="entry name" value="PRK13748.1"/>
    <property type="match status" value="1"/>
</dbReference>
<dbReference type="InterPro" id="IPR021179">
    <property type="entry name" value="Mercury_reductase_MerA"/>
</dbReference>
<keyword evidence="11 16" id="KW-0560">Oxidoreductase</keyword>
<keyword evidence="13" id="KW-0676">Redox-active center</keyword>
<feature type="binding site" evidence="17">
    <location>
        <begin position="250"/>
        <end position="257"/>
    </location>
    <ligand>
        <name>NAD(+)</name>
        <dbReference type="ChEBI" id="CHEBI:57540"/>
    </ligand>
</feature>
<evidence type="ECO:0000256" key="13">
    <source>
        <dbReference type="ARBA" id="ARBA00023284"/>
    </source>
</evidence>
<comment type="similarity">
    <text evidence="1 16 19">Belongs to the class-I pyridine nucleotide-disulfide oxidoreductase family.</text>
</comment>
<evidence type="ECO:0000256" key="19">
    <source>
        <dbReference type="RuleBase" id="RU361223"/>
    </source>
</evidence>
<keyword evidence="10 16" id="KW-0476">Mercury</keyword>
<evidence type="ECO:0000256" key="6">
    <source>
        <dbReference type="ARBA" id="ARBA00022630"/>
    </source>
</evidence>
<dbReference type="AlphaFoldDB" id="A0A7C3R092"/>
<dbReference type="InterPro" id="IPR004099">
    <property type="entry name" value="Pyr_nucl-diS_OxRdtase_dimer"/>
</dbReference>
<evidence type="ECO:0000256" key="1">
    <source>
        <dbReference type="ARBA" id="ARBA00007532"/>
    </source>
</evidence>
<organism evidence="21">
    <name type="scientific">Leptospirillum ferriphilum</name>
    <dbReference type="NCBI Taxonomy" id="178606"/>
    <lineage>
        <taxon>Bacteria</taxon>
        <taxon>Pseudomonadati</taxon>
        <taxon>Nitrospirota</taxon>
        <taxon>Nitrospiria</taxon>
        <taxon>Nitrospirales</taxon>
        <taxon>Nitrospiraceae</taxon>
        <taxon>Leptospirillum</taxon>
    </lineage>
</organism>
<keyword evidence="5 16" id="KW-0475">Mercuric resistance</keyword>
<comment type="catalytic activity">
    <reaction evidence="15 16 19">
        <text>Hg + NADP(+) + H(+) = Hg(2+) + NADPH</text>
        <dbReference type="Rhea" id="RHEA:23856"/>
        <dbReference type="ChEBI" id="CHEBI:15378"/>
        <dbReference type="ChEBI" id="CHEBI:16170"/>
        <dbReference type="ChEBI" id="CHEBI:16793"/>
        <dbReference type="ChEBI" id="CHEBI:57783"/>
        <dbReference type="ChEBI" id="CHEBI:58349"/>
        <dbReference type="EC" id="1.16.1.1"/>
    </reaction>
</comment>
<dbReference type="PANTHER" id="PTHR43014">
    <property type="entry name" value="MERCURIC REDUCTASE"/>
    <property type="match status" value="1"/>
</dbReference>
<evidence type="ECO:0000256" key="10">
    <source>
        <dbReference type="ARBA" id="ARBA00022914"/>
    </source>
</evidence>
<dbReference type="InterPro" id="IPR036188">
    <property type="entry name" value="FAD/NAD-bd_sf"/>
</dbReference>
<dbReference type="SUPFAM" id="SSF55424">
    <property type="entry name" value="FAD/NAD-linked reductases, dimerisation (C-terminal) domain"/>
    <property type="match status" value="1"/>
</dbReference>
<dbReference type="InterPro" id="IPR023753">
    <property type="entry name" value="FAD/NAD-binding_dom"/>
</dbReference>
<dbReference type="Pfam" id="PF00403">
    <property type="entry name" value="HMA"/>
    <property type="match status" value="1"/>
</dbReference>
<dbReference type="PROSITE" id="PS01047">
    <property type="entry name" value="HMA_1"/>
    <property type="match status" value="1"/>
</dbReference>
<dbReference type="GO" id="GO:0050661">
    <property type="term" value="F:NADP binding"/>
    <property type="evidence" value="ECO:0007669"/>
    <property type="project" value="InterPro"/>
</dbReference>
<comment type="caution">
    <text evidence="21">The sequence shown here is derived from an EMBL/GenBank/DDBJ whole genome shotgun (WGS) entry which is preliminary data.</text>
</comment>
<dbReference type="SUPFAM" id="SSF51905">
    <property type="entry name" value="FAD/NAD(P)-binding domain"/>
    <property type="match status" value="1"/>
</dbReference>
<evidence type="ECO:0000259" key="20">
    <source>
        <dbReference type="PROSITE" id="PS50846"/>
    </source>
</evidence>
<reference evidence="21" key="1">
    <citation type="journal article" date="2020" name="mSystems">
        <title>Genome- and Community-Level Interaction Insights into Carbon Utilization and Element Cycling Functions of Hydrothermarchaeota in Hydrothermal Sediment.</title>
        <authorList>
            <person name="Zhou Z."/>
            <person name="Liu Y."/>
            <person name="Xu W."/>
            <person name="Pan J."/>
            <person name="Luo Z.H."/>
            <person name="Li M."/>
        </authorList>
    </citation>
    <scope>NUCLEOTIDE SEQUENCE [LARGE SCALE GENOMIC DNA]</scope>
    <source>
        <strain evidence="21">SpSt-902</strain>
    </source>
</reference>